<dbReference type="SUPFAM" id="SSF47413">
    <property type="entry name" value="lambda repressor-like DNA-binding domains"/>
    <property type="match status" value="1"/>
</dbReference>
<dbReference type="STRING" id="870482.SAMN04487987_11081"/>
<proteinExistence type="predicted"/>
<dbReference type="EMBL" id="FOMI01000010">
    <property type="protein sequence ID" value="SFD35043.1"/>
    <property type="molecule type" value="Genomic_DNA"/>
</dbReference>
<name>A0A1I1RU27_9FLAO</name>
<feature type="domain" description="HTH cro/C1-type" evidence="1">
    <location>
        <begin position="17"/>
        <end position="71"/>
    </location>
</feature>
<evidence type="ECO:0000313" key="2">
    <source>
        <dbReference type="EMBL" id="SFD35043.1"/>
    </source>
</evidence>
<gene>
    <name evidence="2" type="ORF">SAMN04487987_11081</name>
</gene>
<reference evidence="3" key="1">
    <citation type="submission" date="2016-10" db="EMBL/GenBank/DDBJ databases">
        <authorList>
            <person name="Varghese N."/>
            <person name="Submissions S."/>
        </authorList>
    </citation>
    <scope>NUCLEOTIDE SEQUENCE [LARGE SCALE GENOMIC DNA]</scope>
    <source>
        <strain evidence="3">DSM 25730</strain>
    </source>
</reference>
<dbReference type="InterPro" id="IPR001387">
    <property type="entry name" value="Cro/C1-type_HTH"/>
</dbReference>
<organism evidence="2 3">
    <name type="scientific">Algibacter pectinivorans</name>
    <dbReference type="NCBI Taxonomy" id="870482"/>
    <lineage>
        <taxon>Bacteria</taxon>
        <taxon>Pseudomonadati</taxon>
        <taxon>Bacteroidota</taxon>
        <taxon>Flavobacteriia</taxon>
        <taxon>Flavobacteriales</taxon>
        <taxon>Flavobacteriaceae</taxon>
        <taxon>Algibacter</taxon>
    </lineage>
</organism>
<dbReference type="Gene3D" id="1.10.260.40">
    <property type="entry name" value="lambda repressor-like DNA-binding domains"/>
    <property type="match status" value="1"/>
</dbReference>
<sequence length="165" mass="19403">MNTLIDKYKGIHPGIILERLLNKKGISQRPFALSIDEYPQTINAISKGKRKLNTPLALKIEKRLNLEEGTLALLQTYFDIKEEKNKLEKNTPNLNLLRRSLFWDTDISKIDWQKQSVAVIKRVFERGNDIEKEEIKRFYSNEKIEEALAQGIRKPYTIYRNKEKV</sequence>
<keyword evidence="3" id="KW-1185">Reference proteome</keyword>
<accession>A0A1I1RU27</accession>
<dbReference type="Pfam" id="PF01381">
    <property type="entry name" value="HTH_3"/>
    <property type="match status" value="1"/>
</dbReference>
<protein>
    <submittedName>
        <fullName evidence="2">Plasmid maintenance system antidote protein VapI, contains XRE-type HTH domain</fullName>
    </submittedName>
</protein>
<dbReference type="Pfam" id="PF21956">
    <property type="entry name" value="DUF6922"/>
    <property type="match status" value="1"/>
</dbReference>
<dbReference type="AlphaFoldDB" id="A0A1I1RU27"/>
<dbReference type="CDD" id="cd00093">
    <property type="entry name" value="HTH_XRE"/>
    <property type="match status" value="1"/>
</dbReference>
<dbReference type="OrthoDB" id="1364214at2"/>
<evidence type="ECO:0000313" key="3">
    <source>
        <dbReference type="Proteomes" id="UP000199439"/>
    </source>
</evidence>
<dbReference type="GO" id="GO:0003677">
    <property type="term" value="F:DNA binding"/>
    <property type="evidence" value="ECO:0007669"/>
    <property type="project" value="InterPro"/>
</dbReference>
<dbReference type="InterPro" id="IPR053830">
    <property type="entry name" value="DUF6922"/>
</dbReference>
<evidence type="ECO:0000259" key="1">
    <source>
        <dbReference type="PROSITE" id="PS50943"/>
    </source>
</evidence>
<dbReference type="RefSeq" id="WP_092853251.1">
    <property type="nucleotide sequence ID" value="NZ_FOMI01000010.1"/>
</dbReference>
<dbReference type="Proteomes" id="UP000199439">
    <property type="component" value="Unassembled WGS sequence"/>
</dbReference>
<dbReference type="InterPro" id="IPR010982">
    <property type="entry name" value="Lambda_DNA-bd_dom_sf"/>
</dbReference>
<dbReference type="PROSITE" id="PS50943">
    <property type="entry name" value="HTH_CROC1"/>
    <property type="match status" value="1"/>
</dbReference>